<dbReference type="RefSeq" id="WP_068669007.1">
    <property type="nucleotide sequence ID" value="NZ_LYPB01000087.1"/>
</dbReference>
<proteinExistence type="inferred from homology"/>
<dbReference type="HAMAP" id="MF_01940">
    <property type="entry name" value="RNA_CPDase"/>
    <property type="match status" value="1"/>
</dbReference>
<dbReference type="GO" id="GO:0016874">
    <property type="term" value="F:ligase activity"/>
    <property type="evidence" value="ECO:0007669"/>
    <property type="project" value="UniProtKB-KW"/>
</dbReference>
<protein>
    <recommendedName>
        <fullName evidence="2">RNA 2',3'-cyclic phosphodiesterase</fullName>
        <shortName evidence="2">RNA 2',3'-CPDase</shortName>
        <ecNumber evidence="2">3.1.4.58</ecNumber>
    </recommendedName>
</protein>
<dbReference type="PANTHER" id="PTHR35561">
    <property type="entry name" value="RNA 2',3'-CYCLIC PHOSPHODIESTERASE"/>
    <property type="match status" value="1"/>
</dbReference>
<dbReference type="NCBIfam" id="TIGR02258">
    <property type="entry name" value="2_5_ligase"/>
    <property type="match status" value="1"/>
</dbReference>
<comment type="similarity">
    <text evidence="2">Belongs to the 2H phosphoesterase superfamily. ThpR family.</text>
</comment>
<accession>A0A198A1H8</accession>
<keyword evidence="3" id="KW-0436">Ligase</keyword>
<gene>
    <name evidence="3" type="ORF">A8708_05045</name>
</gene>
<keyword evidence="4" id="KW-1185">Reference proteome</keyword>
<feature type="active site" description="Proton donor" evidence="2">
    <location>
        <position position="46"/>
    </location>
</feature>
<dbReference type="OrthoDB" id="9789350at2"/>
<evidence type="ECO:0000313" key="3">
    <source>
        <dbReference type="EMBL" id="OAS14868.1"/>
    </source>
</evidence>
<name>A0A198A1H8_9BACL</name>
<evidence type="ECO:0000256" key="2">
    <source>
        <dbReference type="HAMAP-Rule" id="MF_01940"/>
    </source>
</evidence>
<dbReference type="PANTHER" id="PTHR35561:SF1">
    <property type="entry name" value="RNA 2',3'-CYCLIC PHOSPHODIESTERASE"/>
    <property type="match status" value="1"/>
</dbReference>
<feature type="active site" description="Proton acceptor" evidence="2">
    <location>
        <position position="133"/>
    </location>
</feature>
<comment type="function">
    <text evidence="2">Hydrolyzes RNA 2',3'-cyclic phosphodiester to an RNA 2'-phosphomonoester.</text>
</comment>
<organism evidence="3 4">
    <name type="scientific">Paenibacillus oryzisoli</name>
    <dbReference type="NCBI Taxonomy" id="1850517"/>
    <lineage>
        <taxon>Bacteria</taxon>
        <taxon>Bacillati</taxon>
        <taxon>Bacillota</taxon>
        <taxon>Bacilli</taxon>
        <taxon>Bacillales</taxon>
        <taxon>Paenibacillaceae</taxon>
        <taxon>Paenibacillus</taxon>
    </lineage>
</organism>
<comment type="catalytic activity">
    <reaction evidence="2">
        <text>a 3'-end 2',3'-cyclophospho-ribonucleotide-RNA + H2O = a 3'-end 2'-phospho-ribonucleotide-RNA + H(+)</text>
        <dbReference type="Rhea" id="RHEA:11828"/>
        <dbReference type="Rhea" id="RHEA-COMP:10464"/>
        <dbReference type="Rhea" id="RHEA-COMP:17353"/>
        <dbReference type="ChEBI" id="CHEBI:15377"/>
        <dbReference type="ChEBI" id="CHEBI:15378"/>
        <dbReference type="ChEBI" id="CHEBI:83064"/>
        <dbReference type="ChEBI" id="CHEBI:173113"/>
        <dbReference type="EC" id="3.1.4.58"/>
    </reaction>
</comment>
<keyword evidence="1 2" id="KW-0378">Hydrolase</keyword>
<feature type="short sequence motif" description="HXTX 2" evidence="2">
    <location>
        <begin position="133"/>
        <end position="136"/>
    </location>
</feature>
<evidence type="ECO:0000313" key="4">
    <source>
        <dbReference type="Proteomes" id="UP000078454"/>
    </source>
</evidence>
<dbReference type="GO" id="GO:0008664">
    <property type="term" value="F:RNA 2',3'-cyclic 3'-phosphodiesterase activity"/>
    <property type="evidence" value="ECO:0007669"/>
    <property type="project" value="UniProtKB-EC"/>
</dbReference>
<dbReference type="AlphaFoldDB" id="A0A198A1H8"/>
<dbReference type="EC" id="3.1.4.58" evidence="2"/>
<feature type="short sequence motif" description="HXTX 1" evidence="2">
    <location>
        <begin position="46"/>
        <end position="49"/>
    </location>
</feature>
<evidence type="ECO:0000256" key="1">
    <source>
        <dbReference type="ARBA" id="ARBA00022801"/>
    </source>
</evidence>
<dbReference type="EMBL" id="LYPB01000087">
    <property type="protein sequence ID" value="OAS14868.1"/>
    <property type="molecule type" value="Genomic_DNA"/>
</dbReference>
<dbReference type="GO" id="GO:0004113">
    <property type="term" value="F:2',3'-cyclic-nucleotide 3'-phosphodiesterase activity"/>
    <property type="evidence" value="ECO:0007669"/>
    <property type="project" value="InterPro"/>
</dbReference>
<dbReference type="InterPro" id="IPR009097">
    <property type="entry name" value="Cyclic_Pdiesterase"/>
</dbReference>
<comment type="caution">
    <text evidence="3">The sequence shown here is derived from an EMBL/GenBank/DDBJ whole genome shotgun (WGS) entry which is preliminary data.</text>
</comment>
<reference evidence="3 4" key="1">
    <citation type="submission" date="2016-05" db="EMBL/GenBank/DDBJ databases">
        <title>Paenibacillus sp. 1ZS3-15 nov., isolated from the rhizosphere soil.</title>
        <authorList>
            <person name="Zhang X.X."/>
            <person name="Zhang J."/>
        </authorList>
    </citation>
    <scope>NUCLEOTIDE SEQUENCE [LARGE SCALE GENOMIC DNA]</scope>
    <source>
        <strain evidence="3 4">1ZS3-15</strain>
    </source>
</reference>
<sequence length="195" mass="22139">MSQVNLVRLFVAVPVPPGIKHAFASWIDQIKPQLSFRKWVHPEDLHITLQFLGDTPSGSVLRINQVLHEIKSVISPLSLRVEPLGFFGRSPQPSVLWAGVGGDIAGLRILQKQVAHALTPLGFSIEDRSFHPHVTLARNYIGKTSFDRDMLRSFTMPNTSLEDLLSWKSNEVILYRSYLHKRPMYEAIIFDDDLK</sequence>
<dbReference type="STRING" id="1850517.A8708_05045"/>
<dbReference type="Proteomes" id="UP000078454">
    <property type="component" value="Unassembled WGS sequence"/>
</dbReference>
<dbReference type="Gene3D" id="3.90.1140.10">
    <property type="entry name" value="Cyclic phosphodiesterase"/>
    <property type="match status" value="1"/>
</dbReference>
<dbReference type="Pfam" id="PF13563">
    <property type="entry name" value="2_5_RNA_ligase2"/>
    <property type="match status" value="1"/>
</dbReference>
<dbReference type="InterPro" id="IPR004175">
    <property type="entry name" value="RNA_CPDase"/>
</dbReference>
<dbReference type="SUPFAM" id="SSF55144">
    <property type="entry name" value="LigT-like"/>
    <property type="match status" value="1"/>
</dbReference>